<keyword evidence="3" id="KW-1185">Reference proteome</keyword>
<reference evidence="2 3" key="1">
    <citation type="submission" date="2015-07" db="EMBL/GenBank/DDBJ databases">
        <authorList>
            <person name="Kim K.M."/>
        </authorList>
    </citation>
    <scope>NUCLEOTIDE SEQUENCE [LARGE SCALE GENOMIC DNA]</scope>
    <source>
        <strain evidence="2 3">KCTC 12363</strain>
    </source>
</reference>
<keyword evidence="1" id="KW-0812">Transmembrane</keyword>
<dbReference type="AlphaFoldDB" id="A0A0H4PBP3"/>
<dbReference type="OrthoDB" id="9814988at2"/>
<sequence length="62" mass="6901">MKLLLKIISFVGLGLSIIPAILVFGGQMESSTCKQLMFIGTILWFVTAPSWMIKKEAVIEEE</sequence>
<feature type="transmembrane region" description="Helical" evidence="1">
    <location>
        <begin position="6"/>
        <end position="24"/>
    </location>
</feature>
<evidence type="ECO:0000313" key="2">
    <source>
        <dbReference type="EMBL" id="AKP51669.1"/>
    </source>
</evidence>
<accession>A0A0H4PBP3</accession>
<gene>
    <name evidence="2" type="ORF">CA2015_2249</name>
</gene>
<protein>
    <submittedName>
        <fullName evidence="2">Uncharacterized protein</fullName>
    </submittedName>
</protein>
<dbReference type="Proteomes" id="UP000036520">
    <property type="component" value="Chromosome"/>
</dbReference>
<evidence type="ECO:0000313" key="3">
    <source>
        <dbReference type="Proteomes" id="UP000036520"/>
    </source>
</evidence>
<dbReference type="EMBL" id="CP012040">
    <property type="protein sequence ID" value="AKP51669.1"/>
    <property type="molecule type" value="Genomic_DNA"/>
</dbReference>
<dbReference type="STRING" id="320787.CA2015_2249"/>
<keyword evidence="1" id="KW-0472">Membrane</keyword>
<dbReference type="KEGG" id="camu:CA2015_2249"/>
<organism evidence="2 3">
    <name type="scientific">Cyclobacterium amurskyense</name>
    <dbReference type="NCBI Taxonomy" id="320787"/>
    <lineage>
        <taxon>Bacteria</taxon>
        <taxon>Pseudomonadati</taxon>
        <taxon>Bacteroidota</taxon>
        <taxon>Cytophagia</taxon>
        <taxon>Cytophagales</taxon>
        <taxon>Cyclobacteriaceae</taxon>
        <taxon>Cyclobacterium</taxon>
    </lineage>
</organism>
<proteinExistence type="predicted"/>
<name>A0A0H4PBP3_9BACT</name>
<evidence type="ECO:0000256" key="1">
    <source>
        <dbReference type="SAM" id="Phobius"/>
    </source>
</evidence>
<dbReference type="RefSeq" id="WP_048641981.1">
    <property type="nucleotide sequence ID" value="NZ_CAXBGM010000021.1"/>
</dbReference>
<feature type="transmembrane region" description="Helical" evidence="1">
    <location>
        <begin position="36"/>
        <end position="53"/>
    </location>
</feature>
<keyword evidence="1" id="KW-1133">Transmembrane helix</keyword>